<proteinExistence type="predicted"/>
<evidence type="ECO:0000256" key="1">
    <source>
        <dbReference type="ARBA" id="ARBA00004953"/>
    </source>
</evidence>
<dbReference type="NCBIfam" id="NF005968">
    <property type="entry name" value="PRK08057.1-2"/>
    <property type="match status" value="1"/>
</dbReference>
<reference evidence="4" key="1">
    <citation type="submission" date="2021-04" db="EMBL/GenBank/DDBJ databases">
        <authorList>
            <person name="Hartkoorn R.C."/>
            <person name="Beaudoing E."/>
            <person name="Hot D."/>
        </authorList>
    </citation>
    <scope>NUCLEOTIDE SEQUENCE</scope>
    <source>
        <strain evidence="4">NRRL B-16292</strain>
    </source>
</reference>
<organism evidence="4 5">
    <name type="scientific">Dactylosporangium fulvum</name>
    <dbReference type="NCBI Taxonomy" id="53359"/>
    <lineage>
        <taxon>Bacteria</taxon>
        <taxon>Bacillati</taxon>
        <taxon>Actinomycetota</taxon>
        <taxon>Actinomycetes</taxon>
        <taxon>Micromonosporales</taxon>
        <taxon>Micromonosporaceae</taxon>
        <taxon>Dactylosporangium</taxon>
    </lineage>
</organism>
<evidence type="ECO:0000256" key="3">
    <source>
        <dbReference type="ARBA" id="ARBA00023002"/>
    </source>
</evidence>
<keyword evidence="2" id="KW-0169">Cobalamin biosynthesis</keyword>
<dbReference type="PROSITE" id="PS51014">
    <property type="entry name" value="COBK_CBIJ"/>
    <property type="match status" value="1"/>
</dbReference>
<name>A0ABY5W5V8_9ACTN</name>
<accession>A0ABY5W5V8</accession>
<sequence>MLTVLILGGTGEARRLAAALPPGLRVVTSLAGRVTQPVLPPGEVRVGGFGGAAGLAAYLTAERVDIVVDATHPFAARMSGNAAEAAATTGVPLLVLRRPGWTERPGDRWHRVPDLPAAAVAVAGADRVFLTTGRQGLSAFAHLTRPWFLVRSVDPPEPPTPPRMATLLDRGPFTVAGETALLRDHAIEVLVTKDSGGGMTVAKLTAARDLGLRVVMVDRPPLPPGAVTVPTVEAALEHLLGAGAA</sequence>
<dbReference type="NCBIfam" id="TIGR00715">
    <property type="entry name" value="precor6x_red"/>
    <property type="match status" value="1"/>
</dbReference>
<protein>
    <submittedName>
        <fullName evidence="4">Cobalt-precorrin-6A reductase</fullName>
        <ecNumber evidence="4">1.3.1.106</ecNumber>
    </submittedName>
</protein>
<dbReference type="EMBL" id="CP073720">
    <property type="protein sequence ID" value="UWP84942.1"/>
    <property type="molecule type" value="Genomic_DNA"/>
</dbReference>
<dbReference type="GO" id="GO:0016491">
    <property type="term" value="F:oxidoreductase activity"/>
    <property type="evidence" value="ECO:0007669"/>
    <property type="project" value="UniProtKB-KW"/>
</dbReference>
<evidence type="ECO:0000313" key="4">
    <source>
        <dbReference type="EMBL" id="UWP84942.1"/>
    </source>
</evidence>
<keyword evidence="5" id="KW-1185">Reference proteome</keyword>
<dbReference type="Proteomes" id="UP001059617">
    <property type="component" value="Chromosome"/>
</dbReference>
<dbReference type="InterPro" id="IPR003723">
    <property type="entry name" value="Precorrin-6x_reduct"/>
</dbReference>
<reference evidence="4" key="2">
    <citation type="submission" date="2022-09" db="EMBL/GenBank/DDBJ databases">
        <title>Biosynthetic gene clusters of Dactylosporangioum fulvum.</title>
        <authorList>
            <person name="Caradec T."/>
        </authorList>
    </citation>
    <scope>NUCLEOTIDE SEQUENCE</scope>
    <source>
        <strain evidence="4">NRRL B-16292</strain>
    </source>
</reference>
<comment type="pathway">
    <text evidence="1">Cofactor biosynthesis; adenosylcobalamin biosynthesis.</text>
</comment>
<dbReference type="EC" id="1.3.1.106" evidence="4"/>
<evidence type="ECO:0000256" key="2">
    <source>
        <dbReference type="ARBA" id="ARBA00022573"/>
    </source>
</evidence>
<keyword evidence="3 4" id="KW-0560">Oxidoreductase</keyword>
<dbReference type="PANTHER" id="PTHR36925:SF1">
    <property type="entry name" value="COBALT-PRECORRIN-6A REDUCTASE"/>
    <property type="match status" value="1"/>
</dbReference>
<gene>
    <name evidence="4" type="ORF">Dfulv_12220</name>
</gene>
<dbReference type="RefSeq" id="WP_259862952.1">
    <property type="nucleotide sequence ID" value="NZ_CP073720.1"/>
</dbReference>
<dbReference type="Pfam" id="PF02571">
    <property type="entry name" value="CbiJ"/>
    <property type="match status" value="1"/>
</dbReference>
<dbReference type="PANTHER" id="PTHR36925">
    <property type="entry name" value="COBALT-PRECORRIN-6A REDUCTASE"/>
    <property type="match status" value="1"/>
</dbReference>
<evidence type="ECO:0000313" key="5">
    <source>
        <dbReference type="Proteomes" id="UP001059617"/>
    </source>
</evidence>